<evidence type="ECO:0000313" key="2">
    <source>
        <dbReference type="Proteomes" id="UP000243579"/>
    </source>
</evidence>
<comment type="caution">
    <text evidence="1">The sequence shown here is derived from an EMBL/GenBank/DDBJ whole genome shotgun (WGS) entry which is preliminary data.</text>
</comment>
<reference evidence="1 2" key="1">
    <citation type="journal article" date="2014" name="Genome Biol. Evol.">
        <title>The secreted proteins of Achlya hypogyna and Thraustotheca clavata identify the ancestral oomycete secretome and reveal gene acquisitions by horizontal gene transfer.</title>
        <authorList>
            <person name="Misner I."/>
            <person name="Blouin N."/>
            <person name="Leonard G."/>
            <person name="Richards T.A."/>
            <person name="Lane C.E."/>
        </authorList>
    </citation>
    <scope>NUCLEOTIDE SEQUENCE [LARGE SCALE GENOMIC DNA]</scope>
    <source>
        <strain evidence="1 2">ATCC 48635</strain>
    </source>
</reference>
<keyword evidence="2" id="KW-1185">Reference proteome</keyword>
<protein>
    <recommendedName>
        <fullName evidence="3">MULE transposase domain-containing protein</fullName>
    </recommendedName>
</protein>
<dbReference type="EMBL" id="JNBR01002043">
    <property type="protein sequence ID" value="OQR83926.1"/>
    <property type="molecule type" value="Genomic_DNA"/>
</dbReference>
<proteinExistence type="predicted"/>
<dbReference type="AlphaFoldDB" id="A0A1V9YE09"/>
<organism evidence="1 2">
    <name type="scientific">Achlya hypogyna</name>
    <name type="common">Oomycete</name>
    <name type="synonym">Protoachlya hypogyna</name>
    <dbReference type="NCBI Taxonomy" id="1202772"/>
    <lineage>
        <taxon>Eukaryota</taxon>
        <taxon>Sar</taxon>
        <taxon>Stramenopiles</taxon>
        <taxon>Oomycota</taxon>
        <taxon>Saprolegniomycetes</taxon>
        <taxon>Saprolegniales</taxon>
        <taxon>Achlyaceae</taxon>
        <taxon>Achlya</taxon>
    </lineage>
</organism>
<gene>
    <name evidence="1" type="ORF">ACHHYP_14118</name>
</gene>
<accession>A0A1V9YE09</accession>
<dbReference type="Proteomes" id="UP000243579">
    <property type="component" value="Unassembled WGS sequence"/>
</dbReference>
<sequence length="202" mass="23357">MLEPSTISCDFEQALIGAIKDQFPDARIVGCLFHFKQAIRRKLVTLRIPEDQVQRAMEPNVLDVLTVIPRLQIIKRGIPYVKSLLSTDGHVAKWASFWKYFYKTWLKTYDISTWNVYDAVERDIDLVNRTNNPLEKYNRDFGAKFNAAHPNLLTFIQVIKSEAVSYITMLDDINHGRRRPTRHAITAPPHDSKRLFPLSASD</sequence>
<evidence type="ECO:0008006" key="3">
    <source>
        <dbReference type="Google" id="ProtNLM"/>
    </source>
</evidence>
<evidence type="ECO:0000313" key="1">
    <source>
        <dbReference type="EMBL" id="OQR83926.1"/>
    </source>
</evidence>
<name>A0A1V9YE09_ACHHY</name>
<dbReference type="OrthoDB" id="116650at2759"/>